<organism evidence="1 2">
    <name type="scientific">Candidatus Viridilinea halotolerans</name>
    <dbReference type="NCBI Taxonomy" id="2491704"/>
    <lineage>
        <taxon>Bacteria</taxon>
        <taxon>Bacillati</taxon>
        <taxon>Chloroflexota</taxon>
        <taxon>Chloroflexia</taxon>
        <taxon>Chloroflexales</taxon>
        <taxon>Chloroflexineae</taxon>
        <taxon>Oscillochloridaceae</taxon>
        <taxon>Candidatus Viridilinea</taxon>
    </lineage>
</organism>
<feature type="non-terminal residue" evidence="1">
    <location>
        <position position="70"/>
    </location>
</feature>
<name>A0A426U933_9CHLR</name>
<proteinExistence type="predicted"/>
<gene>
    <name evidence="1" type="ORF">EI684_02485</name>
</gene>
<comment type="caution">
    <text evidence="1">The sequence shown here is derived from an EMBL/GenBank/DDBJ whole genome shotgun (WGS) entry which is preliminary data.</text>
</comment>
<protein>
    <submittedName>
        <fullName evidence="1">Uncharacterized protein</fullName>
    </submittedName>
</protein>
<evidence type="ECO:0000313" key="1">
    <source>
        <dbReference type="EMBL" id="RRR76688.1"/>
    </source>
</evidence>
<evidence type="ECO:0000313" key="2">
    <source>
        <dbReference type="Proteomes" id="UP000280307"/>
    </source>
</evidence>
<dbReference type="AlphaFoldDB" id="A0A426U933"/>
<sequence length="70" mass="8220">MRLNVQVRGKHVAQLYRERDEYVLKYATDADPADFVSLTMPVREQAWRWPRDLHLTAVQTCPPALQENQP</sequence>
<accession>A0A426U933</accession>
<dbReference type="EMBL" id="RSAS01000105">
    <property type="protein sequence ID" value="RRR76688.1"/>
    <property type="molecule type" value="Genomic_DNA"/>
</dbReference>
<dbReference type="Proteomes" id="UP000280307">
    <property type="component" value="Unassembled WGS sequence"/>
</dbReference>
<reference evidence="1 2" key="1">
    <citation type="submission" date="2018-12" db="EMBL/GenBank/DDBJ databases">
        <title>Genome Sequence of Candidatus Viridilinea halotolerans isolated from saline sulfide-rich spring.</title>
        <authorList>
            <person name="Grouzdev D.S."/>
            <person name="Burganskaya E.I."/>
            <person name="Krutkina M.S."/>
            <person name="Sukhacheva M.V."/>
            <person name="Gorlenko V.M."/>
        </authorList>
    </citation>
    <scope>NUCLEOTIDE SEQUENCE [LARGE SCALE GENOMIC DNA]</scope>
    <source>
        <strain evidence="1">Chok-6</strain>
    </source>
</reference>